<sequence length="100" mass="11269">MILEVAIVAVLLTIGNVAFWHFDPYLPLWRRVVKVLAALGITAVVSHYFGRPGVLVALAAMLLPVIYIHAIWLPRHGVNGWTGEPREKYYALRGWTHPKT</sequence>
<organism evidence="2">
    <name type="scientific">Solibacter usitatus (strain Ellin6076)</name>
    <dbReference type="NCBI Taxonomy" id="234267"/>
    <lineage>
        <taxon>Bacteria</taxon>
        <taxon>Pseudomonadati</taxon>
        <taxon>Acidobacteriota</taxon>
        <taxon>Terriglobia</taxon>
        <taxon>Bryobacterales</taxon>
        <taxon>Solibacteraceae</taxon>
        <taxon>Candidatus Solibacter</taxon>
    </lineage>
</organism>
<dbReference type="STRING" id="234267.Acid_3696"/>
<feature type="transmembrane region" description="Helical" evidence="1">
    <location>
        <begin position="5"/>
        <end position="22"/>
    </location>
</feature>
<evidence type="ECO:0000313" key="2">
    <source>
        <dbReference type="EMBL" id="ABJ84667.1"/>
    </source>
</evidence>
<dbReference type="eggNOG" id="ENOG50336Z2">
    <property type="taxonomic scope" value="Bacteria"/>
</dbReference>
<feature type="transmembrane region" description="Helical" evidence="1">
    <location>
        <begin position="53"/>
        <end position="72"/>
    </location>
</feature>
<dbReference type="KEGG" id="sus:Acid_3696"/>
<keyword evidence="1" id="KW-1133">Transmembrane helix</keyword>
<feature type="transmembrane region" description="Helical" evidence="1">
    <location>
        <begin position="28"/>
        <end position="46"/>
    </location>
</feature>
<keyword evidence="1" id="KW-0812">Transmembrane</keyword>
<dbReference type="EMBL" id="CP000473">
    <property type="protein sequence ID" value="ABJ84667.1"/>
    <property type="molecule type" value="Genomic_DNA"/>
</dbReference>
<accession>Q020I6</accession>
<dbReference type="InParanoid" id="Q020I6"/>
<proteinExistence type="predicted"/>
<dbReference type="HOGENOM" id="CLU_175584_0_0_0"/>
<gene>
    <name evidence="2" type="ordered locus">Acid_3696</name>
</gene>
<keyword evidence="1" id="KW-0472">Membrane</keyword>
<dbReference type="OrthoDB" id="69505at2"/>
<name>Q020I6_SOLUE</name>
<reference evidence="2" key="1">
    <citation type="submission" date="2006-10" db="EMBL/GenBank/DDBJ databases">
        <title>Complete sequence of Solibacter usitatus Ellin6076.</title>
        <authorList>
            <consortium name="US DOE Joint Genome Institute"/>
            <person name="Copeland A."/>
            <person name="Lucas S."/>
            <person name="Lapidus A."/>
            <person name="Barry K."/>
            <person name="Detter J.C."/>
            <person name="Glavina del Rio T."/>
            <person name="Hammon N."/>
            <person name="Israni S."/>
            <person name="Dalin E."/>
            <person name="Tice H."/>
            <person name="Pitluck S."/>
            <person name="Thompson L.S."/>
            <person name="Brettin T."/>
            <person name="Bruce D."/>
            <person name="Han C."/>
            <person name="Tapia R."/>
            <person name="Gilna P."/>
            <person name="Schmutz J."/>
            <person name="Larimer F."/>
            <person name="Land M."/>
            <person name="Hauser L."/>
            <person name="Kyrpides N."/>
            <person name="Mikhailova N."/>
            <person name="Janssen P.H."/>
            <person name="Kuske C.R."/>
            <person name="Richardson P."/>
        </authorList>
    </citation>
    <scope>NUCLEOTIDE SEQUENCE</scope>
    <source>
        <strain evidence="2">Ellin6076</strain>
    </source>
</reference>
<dbReference type="AlphaFoldDB" id="Q020I6"/>
<evidence type="ECO:0000256" key="1">
    <source>
        <dbReference type="SAM" id="Phobius"/>
    </source>
</evidence>
<protein>
    <submittedName>
        <fullName evidence="2">Uncharacterized protein</fullName>
    </submittedName>
</protein>